<evidence type="ECO:0000256" key="8">
    <source>
        <dbReference type="RuleBase" id="RU365088"/>
    </source>
</evidence>
<dbReference type="GO" id="GO:0005886">
    <property type="term" value="C:plasma membrane"/>
    <property type="evidence" value="ECO:0007669"/>
    <property type="project" value="UniProtKB-SubCell"/>
</dbReference>
<evidence type="ECO:0000256" key="2">
    <source>
        <dbReference type="ARBA" id="ARBA00006236"/>
    </source>
</evidence>
<dbReference type="GO" id="GO:0042910">
    <property type="term" value="F:xenobiotic transmembrane transporter activity"/>
    <property type="evidence" value="ECO:0007669"/>
    <property type="project" value="InterPro"/>
</dbReference>
<feature type="transmembrane region" description="Helical" evidence="8">
    <location>
        <begin position="223"/>
        <end position="241"/>
    </location>
</feature>
<sequence length="415" mass="43878">MHKMTQSSQRSGLPGDREMVFMMAMVMALNALAIDAMLPALPAIGATLGVTVANDRQFVISIYLLGTAIGSLVYGPLADRFGRKGVLVPALVAYTVFAIGCGLATSFPMLLALRFAHGMVSAALGVIVVAVIRDLFAGDAMAKRMSLIFLVFMIVPVIAPTLGAGVAAIAGWRWIFLVLAVMGVVMLVWLRRLPETLAAEDVRPLDWRTLIAGWATVTRHRRATGYMIAAGVMQGALFGYLNSSEQIIAEVFGSRALFPLVFACVAIGIAIANFSNAAIVERFGTRRVSQTAVFAFMATSLAQIAAALSGVETLAMFTVLMMVNVGLIGFIGSNFGSIAMEDFGHMAGVASSYQSFARTLLAASAGALIGQQYDGSTLPLAYAFVSCAVAGLLLVLWAERGKLFTRPGTAPKTPF</sequence>
<feature type="transmembrane region" description="Helical" evidence="8">
    <location>
        <begin position="86"/>
        <end position="109"/>
    </location>
</feature>
<organism evidence="10 11">
    <name type="scientific">Sphingopyxis macrogoltabida</name>
    <name type="common">Sphingomonas macrogoltabidus</name>
    <dbReference type="NCBI Taxonomy" id="33050"/>
    <lineage>
        <taxon>Bacteria</taxon>
        <taxon>Pseudomonadati</taxon>
        <taxon>Pseudomonadota</taxon>
        <taxon>Alphaproteobacteria</taxon>
        <taxon>Sphingomonadales</taxon>
        <taxon>Sphingomonadaceae</taxon>
        <taxon>Sphingopyxis</taxon>
    </lineage>
</organism>
<protein>
    <recommendedName>
        <fullName evidence="8">Bcr/CflA family efflux transporter</fullName>
    </recommendedName>
</protein>
<dbReference type="SUPFAM" id="SSF103473">
    <property type="entry name" value="MFS general substrate transporter"/>
    <property type="match status" value="1"/>
</dbReference>
<proteinExistence type="inferred from homology"/>
<feature type="transmembrane region" description="Helical" evidence="8">
    <location>
        <begin position="291"/>
        <end position="308"/>
    </location>
</feature>
<evidence type="ECO:0000259" key="9">
    <source>
        <dbReference type="PROSITE" id="PS50850"/>
    </source>
</evidence>
<evidence type="ECO:0000256" key="4">
    <source>
        <dbReference type="ARBA" id="ARBA00022475"/>
    </source>
</evidence>
<dbReference type="OrthoDB" id="9800416at2"/>
<dbReference type="NCBIfam" id="TIGR00710">
    <property type="entry name" value="efflux_Bcr_CflA"/>
    <property type="match status" value="1"/>
</dbReference>
<evidence type="ECO:0000256" key="7">
    <source>
        <dbReference type="ARBA" id="ARBA00023136"/>
    </source>
</evidence>
<comment type="similarity">
    <text evidence="2 8">Belongs to the major facilitator superfamily. Bcr/CmlA family.</text>
</comment>
<dbReference type="Proteomes" id="UP000058074">
    <property type="component" value="Chromosome"/>
</dbReference>
<dbReference type="InterPro" id="IPR020846">
    <property type="entry name" value="MFS_dom"/>
</dbReference>
<feature type="transmembrane region" description="Helical" evidence="8">
    <location>
        <begin position="314"/>
        <end position="335"/>
    </location>
</feature>
<accession>A0A0N9V0V9</accession>
<dbReference type="EMBL" id="CP012700">
    <property type="protein sequence ID" value="ALH82351.1"/>
    <property type="molecule type" value="Genomic_DNA"/>
</dbReference>
<keyword evidence="5 8" id="KW-0812">Transmembrane</keyword>
<evidence type="ECO:0000313" key="11">
    <source>
        <dbReference type="Proteomes" id="UP000058074"/>
    </source>
</evidence>
<keyword evidence="6 8" id="KW-1133">Transmembrane helix</keyword>
<feature type="domain" description="Major facilitator superfamily (MFS) profile" evidence="9">
    <location>
        <begin position="19"/>
        <end position="403"/>
    </location>
</feature>
<dbReference type="PANTHER" id="PTHR23502:SF132">
    <property type="entry name" value="POLYAMINE TRANSPORTER 2-RELATED"/>
    <property type="match status" value="1"/>
</dbReference>
<evidence type="ECO:0000256" key="3">
    <source>
        <dbReference type="ARBA" id="ARBA00022448"/>
    </source>
</evidence>
<dbReference type="GO" id="GO:1990961">
    <property type="term" value="P:xenobiotic detoxification by transmembrane export across the plasma membrane"/>
    <property type="evidence" value="ECO:0007669"/>
    <property type="project" value="InterPro"/>
</dbReference>
<feature type="transmembrane region" description="Helical" evidence="8">
    <location>
        <begin position="379"/>
        <end position="398"/>
    </location>
</feature>
<keyword evidence="8" id="KW-0997">Cell inner membrane</keyword>
<reference evidence="10 11" key="1">
    <citation type="journal article" date="2015" name="Genome Announc.">
        <title>Complete Genome Sequence of Polypropylene Glycol- and Polyethylene Glycol-Degrading Sphingopyxis macrogoltabida Strain EY-1.</title>
        <authorList>
            <person name="Ohtsubo Y."/>
            <person name="Nagata Y."/>
            <person name="Numata M."/>
            <person name="Tsuchikane K."/>
            <person name="Hosoyama A."/>
            <person name="Yamazoe A."/>
            <person name="Tsuda M."/>
            <person name="Fujita N."/>
            <person name="Kawai F."/>
        </authorList>
    </citation>
    <scope>NUCLEOTIDE SEQUENCE [LARGE SCALE GENOMIC DNA]</scope>
    <source>
        <strain evidence="10 11">EY-1</strain>
    </source>
</reference>
<dbReference type="KEGG" id="smag:AN936_18935"/>
<dbReference type="CDD" id="cd17320">
    <property type="entry name" value="MFS_MdfA_MDR_like"/>
    <property type="match status" value="1"/>
</dbReference>
<dbReference type="Pfam" id="PF07690">
    <property type="entry name" value="MFS_1"/>
    <property type="match status" value="1"/>
</dbReference>
<evidence type="ECO:0000256" key="6">
    <source>
        <dbReference type="ARBA" id="ARBA00022989"/>
    </source>
</evidence>
<evidence type="ECO:0000256" key="1">
    <source>
        <dbReference type="ARBA" id="ARBA00004651"/>
    </source>
</evidence>
<dbReference type="InterPro" id="IPR004812">
    <property type="entry name" value="Efflux_drug-R_Bcr/CmlA"/>
</dbReference>
<feature type="transmembrane region" description="Helical" evidence="8">
    <location>
        <begin position="256"/>
        <end position="279"/>
    </location>
</feature>
<name>A0A0N9V0V9_SPHMC</name>
<dbReference type="PANTHER" id="PTHR23502">
    <property type="entry name" value="MAJOR FACILITATOR SUPERFAMILY"/>
    <property type="match status" value="1"/>
</dbReference>
<comment type="subcellular location">
    <subcellularLocation>
        <location evidence="8">Cell inner membrane</location>
        <topology evidence="8">Multi-pass membrane protein</topology>
    </subcellularLocation>
    <subcellularLocation>
        <location evidence="1">Cell membrane</location>
        <topology evidence="1">Multi-pass membrane protein</topology>
    </subcellularLocation>
</comment>
<feature type="transmembrane region" description="Helical" evidence="8">
    <location>
        <begin position="58"/>
        <end position="74"/>
    </location>
</feature>
<feature type="transmembrane region" description="Helical" evidence="8">
    <location>
        <begin position="20"/>
        <end position="38"/>
    </location>
</feature>
<keyword evidence="7 8" id="KW-0472">Membrane</keyword>
<dbReference type="InterPro" id="IPR011701">
    <property type="entry name" value="MFS"/>
</dbReference>
<dbReference type="PATRIC" id="fig|33050.5.peg.3930"/>
<dbReference type="PROSITE" id="PS50850">
    <property type="entry name" value="MFS"/>
    <property type="match status" value="1"/>
</dbReference>
<keyword evidence="3 8" id="KW-0813">Transport</keyword>
<evidence type="ECO:0000313" key="10">
    <source>
        <dbReference type="EMBL" id="ALH82351.1"/>
    </source>
</evidence>
<feature type="transmembrane region" description="Helical" evidence="8">
    <location>
        <begin position="172"/>
        <end position="190"/>
    </location>
</feature>
<feature type="transmembrane region" description="Helical" evidence="8">
    <location>
        <begin position="356"/>
        <end position="373"/>
    </location>
</feature>
<gene>
    <name evidence="10" type="ORF">AN936_18935</name>
</gene>
<evidence type="ECO:0000256" key="5">
    <source>
        <dbReference type="ARBA" id="ARBA00022692"/>
    </source>
</evidence>
<dbReference type="AlphaFoldDB" id="A0A0N9V0V9"/>
<keyword evidence="4" id="KW-1003">Cell membrane</keyword>
<dbReference type="InterPro" id="IPR036259">
    <property type="entry name" value="MFS_trans_sf"/>
</dbReference>
<feature type="transmembrane region" description="Helical" evidence="8">
    <location>
        <begin position="115"/>
        <end position="135"/>
    </location>
</feature>
<feature type="transmembrane region" description="Helical" evidence="8">
    <location>
        <begin position="147"/>
        <end position="166"/>
    </location>
</feature>
<dbReference type="Gene3D" id="1.20.1720.10">
    <property type="entry name" value="Multidrug resistance protein D"/>
    <property type="match status" value="1"/>
</dbReference>